<keyword evidence="2" id="KW-0732">Signal</keyword>
<dbReference type="EMBL" id="LAVV01007966">
    <property type="protein sequence ID" value="KNZ54182.1"/>
    <property type="molecule type" value="Genomic_DNA"/>
</dbReference>
<keyword evidence="4" id="KW-1185">Reference proteome</keyword>
<dbReference type="AlphaFoldDB" id="A0A0L6V0Y9"/>
<evidence type="ECO:0000256" key="1">
    <source>
        <dbReference type="SAM" id="MobiDB-lite"/>
    </source>
</evidence>
<dbReference type="OrthoDB" id="2499294at2759"/>
<feature type="signal peptide" evidence="2">
    <location>
        <begin position="1"/>
        <end position="27"/>
    </location>
</feature>
<name>A0A0L6V0Y9_9BASI</name>
<comment type="caution">
    <text evidence="3">The sequence shown here is derived from an EMBL/GenBank/DDBJ whole genome shotgun (WGS) entry which is preliminary data.</text>
</comment>
<accession>A0A0L6V0Y9</accession>
<dbReference type="Proteomes" id="UP000037035">
    <property type="component" value="Unassembled WGS sequence"/>
</dbReference>
<feature type="chain" id="PRO_5005568226" evidence="2">
    <location>
        <begin position="28"/>
        <end position="162"/>
    </location>
</feature>
<proteinExistence type="predicted"/>
<sequence>MHLGVPCPLTPRLALATLSVAAVAVSAATVAQPGLFAAAKRSLTKFLKSALDPGSNLYSELPKSHPFDETRKAKIMSTIKTWGVSSQEIVGQVISQLGSLTKPLSRHPVIAESQTSKLHASVWMAWPYQESPPCGAAQGIHAGPPHEKTKAAHHSSTFPAQP</sequence>
<feature type="region of interest" description="Disordered" evidence="1">
    <location>
        <begin position="135"/>
        <end position="162"/>
    </location>
</feature>
<reference evidence="3 4" key="1">
    <citation type="submission" date="2015-08" db="EMBL/GenBank/DDBJ databases">
        <title>Next Generation Sequencing and Analysis of the Genome of Puccinia sorghi L Schw, the Causal Agent of Maize Common Rust.</title>
        <authorList>
            <person name="Rochi L."/>
            <person name="Burguener G."/>
            <person name="Darino M."/>
            <person name="Turjanski A."/>
            <person name="Kreff E."/>
            <person name="Dieguez M.J."/>
            <person name="Sacco F."/>
        </authorList>
    </citation>
    <scope>NUCLEOTIDE SEQUENCE [LARGE SCALE GENOMIC DNA]</scope>
    <source>
        <strain evidence="3 4">RO10H11247</strain>
    </source>
</reference>
<gene>
    <name evidence="3" type="ORF">VP01_3017g7</name>
</gene>
<dbReference type="VEuPathDB" id="FungiDB:VP01_3017g7"/>
<evidence type="ECO:0000256" key="2">
    <source>
        <dbReference type="SAM" id="SignalP"/>
    </source>
</evidence>
<organism evidence="3 4">
    <name type="scientific">Puccinia sorghi</name>
    <dbReference type="NCBI Taxonomy" id="27349"/>
    <lineage>
        <taxon>Eukaryota</taxon>
        <taxon>Fungi</taxon>
        <taxon>Dikarya</taxon>
        <taxon>Basidiomycota</taxon>
        <taxon>Pucciniomycotina</taxon>
        <taxon>Pucciniomycetes</taxon>
        <taxon>Pucciniales</taxon>
        <taxon>Pucciniaceae</taxon>
        <taxon>Puccinia</taxon>
    </lineage>
</organism>
<protein>
    <submittedName>
        <fullName evidence="3">Uncharacterized protein</fullName>
    </submittedName>
</protein>
<evidence type="ECO:0000313" key="3">
    <source>
        <dbReference type="EMBL" id="KNZ54182.1"/>
    </source>
</evidence>
<evidence type="ECO:0000313" key="4">
    <source>
        <dbReference type="Proteomes" id="UP000037035"/>
    </source>
</evidence>